<protein>
    <submittedName>
        <fullName evidence="2">Ankyrin</fullName>
    </submittedName>
</protein>
<evidence type="ECO:0000313" key="3">
    <source>
        <dbReference type="Proteomes" id="UP001150266"/>
    </source>
</evidence>
<dbReference type="SMART" id="SM00248">
    <property type="entry name" value="ANK"/>
    <property type="match status" value="2"/>
</dbReference>
<proteinExistence type="predicted"/>
<dbReference type="Gene3D" id="1.25.40.20">
    <property type="entry name" value="Ankyrin repeat-containing domain"/>
    <property type="match status" value="1"/>
</dbReference>
<gene>
    <name evidence="2" type="ORF">J3R30DRAFT_3317499</name>
</gene>
<dbReference type="PROSITE" id="PS50088">
    <property type="entry name" value="ANK_REPEAT"/>
    <property type="match status" value="1"/>
</dbReference>
<dbReference type="SUPFAM" id="SSF48403">
    <property type="entry name" value="Ankyrin repeat"/>
    <property type="match status" value="1"/>
</dbReference>
<reference evidence="2" key="1">
    <citation type="submission" date="2022-08" db="EMBL/GenBank/DDBJ databases">
        <title>A Global Phylogenomic Analysis of the Shiitake Genus Lentinula.</title>
        <authorList>
            <consortium name="DOE Joint Genome Institute"/>
            <person name="Sierra-Patev S."/>
            <person name="Min B."/>
            <person name="Naranjo-Ortiz M."/>
            <person name="Looney B."/>
            <person name="Konkel Z."/>
            <person name="Slot J.C."/>
            <person name="Sakamoto Y."/>
            <person name="Steenwyk J.L."/>
            <person name="Rokas A."/>
            <person name="Carro J."/>
            <person name="Camarero S."/>
            <person name="Ferreira P."/>
            <person name="Molpeceres G."/>
            <person name="Ruiz-Duenas F.J."/>
            <person name="Serrano A."/>
            <person name="Henrissat B."/>
            <person name="Drula E."/>
            <person name="Hughes K.W."/>
            <person name="Mata J.L."/>
            <person name="Ishikawa N.K."/>
            <person name="Vargas-Isla R."/>
            <person name="Ushijima S."/>
            <person name="Smith C.A."/>
            <person name="Ahrendt S."/>
            <person name="Andreopoulos W."/>
            <person name="He G."/>
            <person name="Labutti K."/>
            <person name="Lipzen A."/>
            <person name="Ng V."/>
            <person name="Riley R."/>
            <person name="Sandor L."/>
            <person name="Barry K."/>
            <person name="Martinez A.T."/>
            <person name="Xiao Y."/>
            <person name="Gibbons J.G."/>
            <person name="Terashima K."/>
            <person name="Grigoriev I.V."/>
            <person name="Hibbett D.S."/>
        </authorList>
    </citation>
    <scope>NUCLEOTIDE SEQUENCE</scope>
    <source>
        <strain evidence="2">JLM2183</strain>
    </source>
</reference>
<accession>A0A9W8ZSB1</accession>
<evidence type="ECO:0000256" key="1">
    <source>
        <dbReference type="PROSITE-ProRule" id="PRU00023"/>
    </source>
</evidence>
<keyword evidence="3" id="KW-1185">Reference proteome</keyword>
<name>A0A9W8ZSB1_9AGAR</name>
<dbReference type="EMBL" id="JAOTPV010000094">
    <property type="protein sequence ID" value="KAJ4465069.1"/>
    <property type="molecule type" value="Genomic_DNA"/>
</dbReference>
<dbReference type="InterPro" id="IPR036770">
    <property type="entry name" value="Ankyrin_rpt-contain_sf"/>
</dbReference>
<organism evidence="2 3">
    <name type="scientific">Lentinula aciculospora</name>
    <dbReference type="NCBI Taxonomy" id="153920"/>
    <lineage>
        <taxon>Eukaryota</taxon>
        <taxon>Fungi</taxon>
        <taxon>Dikarya</taxon>
        <taxon>Basidiomycota</taxon>
        <taxon>Agaricomycotina</taxon>
        <taxon>Agaricomycetes</taxon>
        <taxon>Agaricomycetidae</taxon>
        <taxon>Agaricales</taxon>
        <taxon>Marasmiineae</taxon>
        <taxon>Omphalotaceae</taxon>
        <taxon>Lentinula</taxon>
    </lineage>
</organism>
<sequence>MAAPDPSALPADTVAFANRMFDAARTGDPDGALLAAVEAGLPSNLTNHQGNTLLMLSAYSSPPGKTLDLARALLDRGADPNRLNDAGQSIIAGVIFKRLASEGRDELVRLLLERSADPRSGKPNAIETTLMFVKEKNEDGGSGKDGLLELFGATEEDKKRMESEGVRVSIPGH</sequence>
<comment type="caution">
    <text evidence="2">The sequence shown here is derived from an EMBL/GenBank/DDBJ whole genome shotgun (WGS) entry which is preliminary data.</text>
</comment>
<evidence type="ECO:0000313" key="2">
    <source>
        <dbReference type="EMBL" id="KAJ4465069.1"/>
    </source>
</evidence>
<dbReference type="InterPro" id="IPR002110">
    <property type="entry name" value="Ankyrin_rpt"/>
</dbReference>
<dbReference type="Pfam" id="PF00023">
    <property type="entry name" value="Ank"/>
    <property type="match status" value="1"/>
</dbReference>
<dbReference type="Proteomes" id="UP001150266">
    <property type="component" value="Unassembled WGS sequence"/>
</dbReference>
<dbReference type="OrthoDB" id="366390at2759"/>
<keyword evidence="1" id="KW-0040">ANK repeat</keyword>
<feature type="repeat" description="ANK" evidence="1">
    <location>
        <begin position="49"/>
        <end position="85"/>
    </location>
</feature>
<dbReference type="AlphaFoldDB" id="A0A9W8ZSB1"/>